<protein>
    <recommendedName>
        <fullName evidence="4">GH18 domain-containing protein</fullName>
    </recommendedName>
</protein>
<organism evidence="2 3">
    <name type="scientific">Mesoplasma entomophilum</name>
    <dbReference type="NCBI Taxonomy" id="2149"/>
    <lineage>
        <taxon>Bacteria</taxon>
        <taxon>Bacillati</taxon>
        <taxon>Mycoplasmatota</taxon>
        <taxon>Mollicutes</taxon>
        <taxon>Entomoplasmatales</taxon>
        <taxon>Entomoplasmataceae</taxon>
        <taxon>Mesoplasma</taxon>
    </lineage>
</organism>
<feature type="chain" id="PRO_5018672511" description="GH18 domain-containing protein" evidence="1">
    <location>
        <begin position="24"/>
        <end position="622"/>
    </location>
</feature>
<dbReference type="EMBL" id="CP024411">
    <property type="protein sequence ID" value="ATQ35473.1"/>
    <property type="molecule type" value="Genomic_DNA"/>
</dbReference>
<keyword evidence="3" id="KW-1185">Reference proteome</keyword>
<gene>
    <name evidence="2" type="ORF">CS528_01690</name>
</gene>
<accession>A0A3S5XZ11</accession>
<dbReference type="InterPro" id="IPR017853">
    <property type="entry name" value="GH"/>
</dbReference>
<dbReference type="KEGG" id="ment:CS528_01690"/>
<dbReference type="Gene3D" id="3.20.20.80">
    <property type="entry name" value="Glycosidases"/>
    <property type="match status" value="1"/>
</dbReference>
<dbReference type="PANTHER" id="PTHR42976:SF1">
    <property type="entry name" value="GH18 DOMAIN-CONTAINING PROTEIN-RELATED"/>
    <property type="match status" value="1"/>
</dbReference>
<sequence length="622" mass="70002">MKKLIAILSSLTIAAAAPLPIIACSAKESNFLRVKYIANQTTAIKNLENINEVNKELEKITKKNDGVVSLIATRNSNQTDVTVKVTIEQNYKIDSNTFIIKNALIKPITGQVVISKIKDQRLDLAKEWEKEIELDITNYNENLKITAKSEAYIPSVGNANNYPQKSNVTDVTVEGRTLKIKSLGNKGQDIITVNVGRYEPVKFKVSVYEEKYIENPIGKGKSHYYDWQEANPNRKEKYIEQVKTNSKTKFVPYIDAALYNGDKVEDILQQNKNIDGLTFAFANQDNKNQDKLSISFAGLDKTTEGYKWYTEHKLLPDILKPLASRDLFKNSRVSYGGYNAGEAPEKNLPWILATKLAPDDQVKAQKMLEQAFIDYQQELANLVGQKMVKKIDFDIEGGAQDDKYKNDTALLARTIAGMKKADKEWDFSVTVAVLNDGLISGPNKGMQVVETFIQEYAKVGLSVNDLPKFNPMVMDYGNDIYEKAIAEGKTNFDLAKQATESTMRQIQSIIKTEFHQTITDAQTYAMMGSTPMIGVNDTEKGVFTLEDAKDFYNWSHTIGIDYISMWSINDDRGLSYPIYDDPNYPGGVFGGQPANKSQTSHGLLYLNEYDFTRVFSGDWELV</sequence>
<feature type="signal peptide" evidence="1">
    <location>
        <begin position="1"/>
        <end position="23"/>
    </location>
</feature>
<dbReference type="SUPFAM" id="SSF51445">
    <property type="entry name" value="(Trans)glycosidases"/>
    <property type="match status" value="1"/>
</dbReference>
<dbReference type="Proteomes" id="UP000232226">
    <property type="component" value="Chromosome"/>
</dbReference>
<name>A0A3S5XZ11_9MOLU</name>
<dbReference type="PANTHER" id="PTHR42976">
    <property type="entry name" value="BIFUNCTIONAL CHITINASE/LYSOZYME-RELATED"/>
    <property type="match status" value="1"/>
</dbReference>
<dbReference type="AlphaFoldDB" id="A0A3S5XZ11"/>
<proteinExistence type="predicted"/>
<evidence type="ECO:0008006" key="4">
    <source>
        <dbReference type="Google" id="ProtNLM"/>
    </source>
</evidence>
<reference evidence="2 3" key="1">
    <citation type="submission" date="2017-10" db="EMBL/GenBank/DDBJ databases">
        <title>Complete Genome Sequence of Mesoplasma entomophilum.</title>
        <authorList>
            <person name="Knight T.F."/>
            <person name="Citino T."/>
            <person name="Rubinstein R."/>
            <person name="Neuschaefer Z."/>
        </authorList>
    </citation>
    <scope>NUCLEOTIDE SEQUENCE [LARGE SCALE GENOMIC DNA]</scope>
    <source>
        <strain evidence="2 3">TAC</strain>
    </source>
</reference>
<evidence type="ECO:0000313" key="2">
    <source>
        <dbReference type="EMBL" id="ATQ35473.1"/>
    </source>
</evidence>
<dbReference type="RefSeq" id="WP_099651154.1">
    <property type="nucleotide sequence ID" value="NZ_CP024411.1"/>
</dbReference>
<keyword evidence="1" id="KW-0732">Signal</keyword>
<evidence type="ECO:0000313" key="3">
    <source>
        <dbReference type="Proteomes" id="UP000232226"/>
    </source>
</evidence>
<dbReference type="InterPro" id="IPR052750">
    <property type="entry name" value="GH18_Chitinase"/>
</dbReference>
<evidence type="ECO:0000256" key="1">
    <source>
        <dbReference type="SAM" id="SignalP"/>
    </source>
</evidence>